<keyword evidence="7" id="KW-0833">Ubl conjugation pathway</keyword>
<evidence type="ECO:0000256" key="1">
    <source>
        <dbReference type="ARBA" id="ARBA00004123"/>
    </source>
</evidence>
<comment type="subcellular location">
    <subcellularLocation>
        <location evidence="2">Cytoplasm</location>
    </subcellularLocation>
    <subcellularLocation>
        <location evidence="1">Nucleus</location>
    </subcellularLocation>
</comment>
<dbReference type="GO" id="GO:0005634">
    <property type="term" value="C:nucleus"/>
    <property type="evidence" value="ECO:0007669"/>
    <property type="project" value="UniProtKB-SubCell"/>
</dbReference>
<feature type="region of interest" description="Disordered" evidence="11">
    <location>
        <begin position="1"/>
        <end position="44"/>
    </location>
</feature>
<feature type="compositionally biased region" description="Basic and acidic residues" evidence="11">
    <location>
        <begin position="90"/>
        <end position="99"/>
    </location>
</feature>
<feature type="coiled-coil region" evidence="10">
    <location>
        <begin position="303"/>
        <end position="333"/>
    </location>
</feature>
<evidence type="ECO:0000256" key="11">
    <source>
        <dbReference type="SAM" id="MobiDB-lite"/>
    </source>
</evidence>
<dbReference type="InterPro" id="IPR036047">
    <property type="entry name" value="F-box-like_dom_sf"/>
</dbReference>
<sequence length="1833" mass="205226">MPLTEPLRGRSTSPKPKSVPKDSKDSPGSENRAPSPHVVQENLHSEVVEVCTSSTLKTNSLTDSTCDESSEFKSVDEGSNKVHFSIGKAPLKDEQDMRASPKISRKCANRHTRPKKEKSSFLFKGDGSKPLEPAKQAMSPSVAECARAVFASFLWHEGIVHDAMACSSFLKFNPELSKEHAPIRSSLNSQQPTEEKETKLKNRHSLEISSALNMFNIAPHGPDISKMGSINKNKVLSMLKEPPLHEKCEDGKTEATFEMSMHHTMKSKSPLPLTLQHLVAFWEDISLATIKAASQNMIFPSRVSCAVLKNKECEKENKKAKKEKKKKEKTEVRPRGNLFGEMAQLAVGGPEKDTICELCGESHPYPVTYHMRQAHPGCGRYAGGQGYNSIGHFCGGWAGNCGDGGIGGSTWYLVCDRCREKYLREKQAAAREKVKQSRRKPMQVKTPRALPTMEAHQVIKANALFLLSLSSAAEPSILCYHPAKPFQSQLPSVKEGISEDLPVKMPCLYLQTLARHHHENFVGYQDDNLFQDEMRYLRSTSVPAPYISVTPDASPNVFEEPESNMKSMPPSLETSPITDTDLAKRTVFQRSYSVVASEYDKQHSILPARVKAIPRRRVNSGDTGERNFQWPVLAFVIQHHDLEGLEIAMKQALRKSACRVFAMEAFNWLLCNVIQTTSLHDILWHFVASLTPAPVEPEEEEDEENKTNKENVEQTISDLMMSLPSGSSLQQMALRCWSLKFKQSDHQFLHQSNVFHHINNILSKSDDGDSEESFSISIQSGFEAMSQVDLDSRHIGWVTSELPGGDNHIIKIELKGPENTLRVRQVKVLGWKDGESTKIAGQISASVAQQRNCEAETLRVFRLITSQVCAHIVQAIRMEATRVREEWEHAISSKENANSQPNDEDASSDAYCFELLSMVLALSGSNVGRQYLAQQLTLLQDLFSLLHTASPRVQRQVTSLLRRVLPEVTPNRLASIIGVKSLPPADISDIIHSTEKGDWNKLGILDMFLGCIAKALTVQLKAKGTTITGTAGTTVGKGVTTVTLPMIFNSSYLRRGESHWWMKGSTPTQISEIIIKLIKDMAALWLALASLCVLDQDHVDRLSSGRWMGKDGQQKQMVFKEEEEAIKVDLHEGCGRTKLFWLMALADSKTMKAMVEFREHTGKPTTSSSEACRFCGSRSGTELSAVGSVCSDADCQNKINHIVLKDLLDPIKELYEDVRRKALMRLEYEGLHKSEAITTPGVRFYNDPAGYAMNRYAYYVCYKCRKAYFGGEARCDAEAGQGDDYDPRELICGACSDMCPKHGTDFLEYKCRYCCSVAVFFCFGTTHFCNACHDDFQRMTSIPKEELPHCPAVFLLLRTRGNTTAPAKEPRIETVTSVPTHGVGANSDLNIDVADIYWAYTVHPMKRGGGEDSDLNSSEEGTADKCKKLRTTNEQSQSCDWGNLLQDIILQVFKYLPLLDRAHASQVCRNWNQVFHMPDLWRCFEFELNQPATSYLKATHPELIKQIIKRHSNHLQYVSFKVDSSKESAEAACDILSQLVNCSLKTLGLISTARPSFMDLPKSHFISALTVVFVNSKSLSSLKIDDTPVDDPSLKVLVANNSDTLKLLKMSSCPHVSPAGILCVADQCHGLRELALNYHLLSDELLLALSSEKHVRLEHLRIDVVSENPGQTHFHTIQKSSWDAFIRHSPKVNLVMYFFLYEEEFDPFFRYEIPATHLYFGRSVSKDVLGRVGMTCPRLVELVVCANGLRPLDEELIRIAERCKNLSAIGLGECEVSCSAFVEFVKMCGGRLSQLSIMEEVLIPDQKYSLEQIHWEVSKHLGRVWFPDMMPTW</sequence>
<organism evidence="13 14">
    <name type="scientific">Tupaia chinensis</name>
    <name type="common">Chinese tree shrew</name>
    <name type="synonym">Tupaia belangeri chinensis</name>
    <dbReference type="NCBI Taxonomy" id="246437"/>
    <lineage>
        <taxon>Eukaryota</taxon>
        <taxon>Metazoa</taxon>
        <taxon>Chordata</taxon>
        <taxon>Craniata</taxon>
        <taxon>Vertebrata</taxon>
        <taxon>Euteleostomi</taxon>
        <taxon>Mammalia</taxon>
        <taxon>Eutheria</taxon>
        <taxon>Euarchontoglires</taxon>
        <taxon>Scandentia</taxon>
        <taxon>Tupaiidae</taxon>
        <taxon>Tupaia</taxon>
    </lineage>
</organism>
<evidence type="ECO:0000256" key="10">
    <source>
        <dbReference type="SAM" id="Coils"/>
    </source>
</evidence>
<evidence type="ECO:0000313" key="13">
    <source>
        <dbReference type="EMBL" id="ELW72798.1"/>
    </source>
</evidence>
<evidence type="ECO:0000256" key="9">
    <source>
        <dbReference type="ARBA" id="ARBA00023242"/>
    </source>
</evidence>
<dbReference type="Gene3D" id="3.80.10.10">
    <property type="entry name" value="Ribonuclease Inhibitor"/>
    <property type="match status" value="1"/>
</dbReference>
<name>L9LCZ5_TUPCH</name>
<dbReference type="GO" id="GO:0042752">
    <property type="term" value="P:regulation of circadian rhythm"/>
    <property type="evidence" value="ECO:0007669"/>
    <property type="project" value="UniProtKB-ARBA"/>
</dbReference>
<keyword evidence="5" id="KW-0433">Leucine-rich repeat</keyword>
<keyword evidence="9" id="KW-0539">Nucleus</keyword>
<dbReference type="FunFam" id="3.80.10.10:FF:000010">
    <property type="entry name" value="F-box/LRR-repeat protein 3 isoform X1"/>
    <property type="match status" value="1"/>
</dbReference>
<keyword evidence="14" id="KW-1185">Reference proteome</keyword>
<evidence type="ECO:0000256" key="8">
    <source>
        <dbReference type="ARBA" id="ARBA00023108"/>
    </source>
</evidence>
<protein>
    <submittedName>
        <fullName evidence="13">Putative E3 ubiquitin-protein ligase MYCBP2</fullName>
    </submittedName>
</protein>
<dbReference type="GO" id="GO:0005737">
    <property type="term" value="C:cytoplasm"/>
    <property type="evidence" value="ECO:0007669"/>
    <property type="project" value="UniProtKB-SubCell"/>
</dbReference>
<dbReference type="Proteomes" id="UP000011518">
    <property type="component" value="Unassembled WGS sequence"/>
</dbReference>
<dbReference type="SUPFAM" id="SSF52047">
    <property type="entry name" value="RNI-like"/>
    <property type="match status" value="1"/>
</dbReference>
<keyword evidence="10" id="KW-0175">Coiled coil</keyword>
<dbReference type="GO" id="GO:0008582">
    <property type="term" value="P:regulation of synaptic assembly at neuromuscular junction"/>
    <property type="evidence" value="ECO:0007669"/>
    <property type="project" value="TreeGrafter"/>
</dbReference>
<evidence type="ECO:0000256" key="7">
    <source>
        <dbReference type="ARBA" id="ARBA00022786"/>
    </source>
</evidence>
<dbReference type="InterPro" id="IPR016024">
    <property type="entry name" value="ARM-type_fold"/>
</dbReference>
<dbReference type="Pfam" id="PF12937">
    <property type="entry name" value="F-box-like"/>
    <property type="match status" value="1"/>
</dbReference>
<dbReference type="SUPFAM" id="SSF81383">
    <property type="entry name" value="F-box domain"/>
    <property type="match status" value="1"/>
</dbReference>
<dbReference type="GO" id="GO:0048511">
    <property type="term" value="P:rhythmic process"/>
    <property type="evidence" value="ECO:0007669"/>
    <property type="project" value="UniProtKB-KW"/>
</dbReference>
<reference evidence="14" key="2">
    <citation type="journal article" date="2013" name="Nat. Commun.">
        <title>Genome of the Chinese tree shrew.</title>
        <authorList>
            <person name="Fan Y."/>
            <person name="Huang Z.Y."/>
            <person name="Cao C.C."/>
            <person name="Chen C.S."/>
            <person name="Chen Y.X."/>
            <person name="Fan D.D."/>
            <person name="He J."/>
            <person name="Hou H.L."/>
            <person name="Hu L."/>
            <person name="Hu X.T."/>
            <person name="Jiang X.T."/>
            <person name="Lai R."/>
            <person name="Lang Y.S."/>
            <person name="Liang B."/>
            <person name="Liao S.G."/>
            <person name="Mu D."/>
            <person name="Ma Y.Y."/>
            <person name="Niu Y.Y."/>
            <person name="Sun X.Q."/>
            <person name="Xia J.Q."/>
            <person name="Xiao J."/>
            <person name="Xiong Z.Q."/>
            <person name="Xu L."/>
            <person name="Yang L."/>
            <person name="Zhang Y."/>
            <person name="Zhao W."/>
            <person name="Zhao X.D."/>
            <person name="Zheng Y.T."/>
            <person name="Zhou J.M."/>
            <person name="Zhu Y.B."/>
            <person name="Zhang G.J."/>
            <person name="Wang J."/>
            <person name="Yao Y.G."/>
        </authorList>
    </citation>
    <scope>NUCLEOTIDE SEQUENCE [LARGE SCALE GENOMIC DNA]</scope>
</reference>
<dbReference type="Gene3D" id="1.20.1280.50">
    <property type="match status" value="1"/>
</dbReference>
<dbReference type="SUPFAM" id="SSF48371">
    <property type="entry name" value="ARM repeat"/>
    <property type="match status" value="1"/>
</dbReference>
<dbReference type="InterPro" id="IPR032675">
    <property type="entry name" value="LRR_dom_sf"/>
</dbReference>
<keyword evidence="6" id="KW-0677">Repeat</keyword>
<keyword evidence="4" id="KW-0963">Cytoplasm</keyword>
<evidence type="ECO:0000313" key="14">
    <source>
        <dbReference type="Proteomes" id="UP000011518"/>
    </source>
</evidence>
<proteinExistence type="predicted"/>
<reference evidence="14" key="1">
    <citation type="submission" date="2012-07" db="EMBL/GenBank/DDBJ databases">
        <title>Genome of the Chinese tree shrew, a rising model animal genetically related to primates.</title>
        <authorList>
            <person name="Zhang G."/>
            <person name="Fan Y."/>
            <person name="Yao Y."/>
            <person name="Huang Z."/>
        </authorList>
    </citation>
    <scope>NUCLEOTIDE SEQUENCE [LARGE SCALE GENOMIC DNA]</scope>
</reference>
<dbReference type="EMBL" id="KB320390">
    <property type="protein sequence ID" value="ELW72798.1"/>
    <property type="molecule type" value="Genomic_DNA"/>
</dbReference>
<dbReference type="GO" id="GO:0005886">
    <property type="term" value="C:plasma membrane"/>
    <property type="evidence" value="ECO:0007669"/>
    <property type="project" value="TreeGrafter"/>
</dbReference>
<dbReference type="GO" id="GO:0007411">
    <property type="term" value="P:axon guidance"/>
    <property type="evidence" value="ECO:0007669"/>
    <property type="project" value="TreeGrafter"/>
</dbReference>
<dbReference type="FunFam" id="1.20.1280.50:FF:000005">
    <property type="entry name" value="F-box/LRR-repeat protein 3 isoform X1"/>
    <property type="match status" value="1"/>
</dbReference>
<dbReference type="CDD" id="cd23957">
    <property type="entry name" value="FBXL3_LRR"/>
    <property type="match status" value="1"/>
</dbReference>
<dbReference type="InParanoid" id="L9LCZ5"/>
<dbReference type="eggNOG" id="KOG1428">
    <property type="taxonomic scope" value="Eukaryota"/>
</dbReference>
<dbReference type="SMART" id="SM00256">
    <property type="entry name" value="FBOX"/>
    <property type="match status" value="1"/>
</dbReference>
<evidence type="ECO:0000256" key="2">
    <source>
        <dbReference type="ARBA" id="ARBA00004496"/>
    </source>
</evidence>
<evidence type="ECO:0000256" key="3">
    <source>
        <dbReference type="ARBA" id="ARBA00004906"/>
    </source>
</evidence>
<feature type="region of interest" description="Disordered" evidence="11">
    <location>
        <begin position="181"/>
        <end position="200"/>
    </location>
</feature>
<feature type="compositionally biased region" description="Basic residues" evidence="11">
    <location>
        <begin position="103"/>
        <end position="116"/>
    </location>
</feature>
<feature type="domain" description="F-box" evidence="12">
    <location>
        <begin position="1444"/>
        <end position="1484"/>
    </location>
</feature>
<evidence type="ECO:0000256" key="4">
    <source>
        <dbReference type="ARBA" id="ARBA00022490"/>
    </source>
</evidence>
<evidence type="ECO:0000259" key="12">
    <source>
        <dbReference type="SMART" id="SM00256"/>
    </source>
</evidence>
<dbReference type="PANTHER" id="PTHR45943">
    <property type="entry name" value="E3 UBIQUITIN-PROTEIN LIGASE MYCBP2"/>
    <property type="match status" value="1"/>
</dbReference>
<dbReference type="STRING" id="246437.L9LCZ5"/>
<dbReference type="InterPro" id="IPR001810">
    <property type="entry name" value="F-box_dom"/>
</dbReference>
<accession>L9LCZ5</accession>
<comment type="pathway">
    <text evidence="3">Protein modification; protein ubiquitination.</text>
</comment>
<dbReference type="PANTHER" id="PTHR45943:SF1">
    <property type="entry name" value="E3 UBIQUITIN-PROTEIN LIGASE MYCBP2"/>
    <property type="match status" value="1"/>
</dbReference>
<evidence type="ECO:0000256" key="5">
    <source>
        <dbReference type="ARBA" id="ARBA00022614"/>
    </source>
</evidence>
<dbReference type="GO" id="GO:0061630">
    <property type="term" value="F:ubiquitin protein ligase activity"/>
    <property type="evidence" value="ECO:0007669"/>
    <property type="project" value="TreeGrafter"/>
</dbReference>
<gene>
    <name evidence="13" type="ORF">TREES_T100004975</name>
</gene>
<dbReference type="CDD" id="cd22178">
    <property type="entry name" value="F-box_FBXL3"/>
    <property type="match status" value="1"/>
</dbReference>
<feature type="region of interest" description="Disordered" evidence="11">
    <location>
        <begin position="87"/>
        <end position="135"/>
    </location>
</feature>
<evidence type="ECO:0000256" key="6">
    <source>
        <dbReference type="ARBA" id="ARBA00022737"/>
    </source>
</evidence>
<keyword evidence="8" id="KW-0090">Biological rhythms</keyword>